<reference evidence="4 5" key="1">
    <citation type="submission" date="2018-11" db="EMBL/GenBank/DDBJ databases">
        <authorList>
            <person name="Lopez-Roques C."/>
            <person name="Donnadieu C."/>
            <person name="Bouchez O."/>
            <person name="Klopp C."/>
            <person name="Cabau C."/>
            <person name="Zahm M."/>
        </authorList>
    </citation>
    <scope>NUCLEOTIDE SEQUENCE [LARGE SCALE GENOMIC DNA]</scope>
    <source>
        <strain evidence="4">RS831</strain>
        <tissue evidence="4">Whole body</tissue>
    </source>
</reference>
<gene>
    <name evidence="4" type="ORF">OJAV_G00077220</name>
</gene>
<organism evidence="4 5">
    <name type="scientific">Oryzias javanicus</name>
    <name type="common">Javanese ricefish</name>
    <name type="synonym">Aplocheilus javanicus</name>
    <dbReference type="NCBI Taxonomy" id="123683"/>
    <lineage>
        <taxon>Eukaryota</taxon>
        <taxon>Metazoa</taxon>
        <taxon>Chordata</taxon>
        <taxon>Craniata</taxon>
        <taxon>Vertebrata</taxon>
        <taxon>Euteleostomi</taxon>
        <taxon>Actinopterygii</taxon>
        <taxon>Neopterygii</taxon>
        <taxon>Teleostei</taxon>
        <taxon>Neoteleostei</taxon>
        <taxon>Acanthomorphata</taxon>
        <taxon>Ovalentaria</taxon>
        <taxon>Atherinomorphae</taxon>
        <taxon>Beloniformes</taxon>
        <taxon>Adrianichthyidae</taxon>
        <taxon>Oryziinae</taxon>
        <taxon>Oryzias</taxon>
    </lineage>
</organism>
<dbReference type="EMBL" id="CM012444">
    <property type="protein sequence ID" value="RVE69387.1"/>
    <property type="molecule type" value="Genomic_DNA"/>
</dbReference>
<dbReference type="GO" id="GO:0004252">
    <property type="term" value="F:serine-type endopeptidase activity"/>
    <property type="evidence" value="ECO:0007669"/>
    <property type="project" value="InterPro"/>
</dbReference>
<keyword evidence="5" id="KW-1185">Reference proteome</keyword>
<evidence type="ECO:0000259" key="3">
    <source>
        <dbReference type="PROSITE" id="PS50240"/>
    </source>
</evidence>
<dbReference type="OrthoDB" id="6380398at2759"/>
<proteinExistence type="predicted"/>
<dbReference type="SMART" id="SM00020">
    <property type="entry name" value="Tryp_SPc"/>
    <property type="match status" value="1"/>
</dbReference>
<dbReference type="InterPro" id="IPR009003">
    <property type="entry name" value="Peptidase_S1_PA"/>
</dbReference>
<feature type="signal peptide" evidence="2">
    <location>
        <begin position="1"/>
        <end position="26"/>
    </location>
</feature>
<keyword evidence="1" id="KW-1015">Disulfide bond</keyword>
<dbReference type="Proteomes" id="UP000283210">
    <property type="component" value="Chromosome 8"/>
</dbReference>
<evidence type="ECO:0000256" key="2">
    <source>
        <dbReference type="SAM" id="SignalP"/>
    </source>
</evidence>
<reference evidence="4 5" key="2">
    <citation type="submission" date="2019-01" db="EMBL/GenBank/DDBJ databases">
        <title>A chromosome length genome reference of the Java medaka (oryzias javanicus).</title>
        <authorList>
            <person name="Herpin A."/>
            <person name="Takehana Y."/>
            <person name="Naruse K."/>
            <person name="Ansai S."/>
            <person name="Kawaguchi M."/>
        </authorList>
    </citation>
    <scope>NUCLEOTIDE SEQUENCE [LARGE SCALE GENOMIC DNA]</scope>
    <source>
        <strain evidence="4">RS831</strain>
        <tissue evidence="4">Whole body</tissue>
    </source>
</reference>
<dbReference type="GO" id="GO:0006508">
    <property type="term" value="P:proteolysis"/>
    <property type="evidence" value="ECO:0007669"/>
    <property type="project" value="InterPro"/>
</dbReference>
<keyword evidence="2" id="KW-0732">Signal</keyword>
<evidence type="ECO:0000313" key="5">
    <source>
        <dbReference type="Proteomes" id="UP000283210"/>
    </source>
</evidence>
<dbReference type="PANTHER" id="PTHR24271:SF50">
    <property type="match status" value="1"/>
</dbReference>
<dbReference type="SUPFAM" id="SSF50494">
    <property type="entry name" value="Trypsin-like serine proteases"/>
    <property type="match status" value="1"/>
</dbReference>
<dbReference type="PROSITE" id="PS50240">
    <property type="entry name" value="TRYPSIN_DOM"/>
    <property type="match status" value="1"/>
</dbReference>
<accession>A0A3S2MYE0</accession>
<feature type="domain" description="Peptidase S1" evidence="3">
    <location>
        <begin position="25"/>
        <end position="235"/>
    </location>
</feature>
<name>A0A3S2MYE0_ORYJA</name>
<evidence type="ECO:0000256" key="1">
    <source>
        <dbReference type="ARBA" id="ARBA00023157"/>
    </source>
</evidence>
<dbReference type="Pfam" id="PF00089">
    <property type="entry name" value="Trypsin"/>
    <property type="match status" value="1"/>
</dbReference>
<dbReference type="InterPro" id="IPR001254">
    <property type="entry name" value="Trypsin_dom"/>
</dbReference>
<feature type="chain" id="PRO_5018678301" description="Peptidase S1 domain-containing protein" evidence="2">
    <location>
        <begin position="27"/>
        <end position="235"/>
    </location>
</feature>
<protein>
    <recommendedName>
        <fullName evidence="3">Peptidase S1 domain-containing protein</fullName>
    </recommendedName>
</protein>
<dbReference type="InterPro" id="IPR043504">
    <property type="entry name" value="Peptidase_S1_PA_chymotrypsin"/>
</dbReference>
<dbReference type="AlphaFoldDB" id="A0A3S2MYE0"/>
<dbReference type="Gene3D" id="2.40.10.10">
    <property type="entry name" value="Trypsin-like serine proteases"/>
    <property type="match status" value="2"/>
</dbReference>
<dbReference type="PANTHER" id="PTHR24271">
    <property type="entry name" value="KALLIKREIN-RELATED"/>
    <property type="match status" value="1"/>
</dbReference>
<sequence>MALQQCVSRFTLLTLLLCSGRPPVVATGNSTFVDNGSPETSPWMVYFYTNSQLKCVGSLITDQWVLTQRLYLPSSDSNITVVLGIQNRSGDNPNAVKRKVMDSVCNTKFINARASEICLFKLSSPVNFTNDIQAIPLASNMSTFYNNTSIWGSVFETDQTLESLREVEASVVSNDQCKFLNQPIEMAENERCVQLEGSSPCQTVEGSPLLTKDRVDPRSYQWHATNLCYCRFYRQ</sequence>
<evidence type="ECO:0000313" key="4">
    <source>
        <dbReference type="EMBL" id="RVE69387.1"/>
    </source>
</evidence>